<feature type="transmembrane region" description="Helical" evidence="1">
    <location>
        <begin position="389"/>
        <end position="408"/>
    </location>
</feature>
<reference evidence="2" key="2">
    <citation type="submission" date="2021-04" db="EMBL/GenBank/DDBJ databases">
        <authorList>
            <person name="Gilroy R."/>
        </authorList>
    </citation>
    <scope>NUCLEOTIDE SEQUENCE</scope>
    <source>
        <strain evidence="2">ChiGjej4B4-18154</strain>
    </source>
</reference>
<sequence>MERLGALIKKHRLWLGGLCCALAAAFALAWAGYTLHQAGKNQSEYKIVHDGYEAMQGMYPADPAAGLVQQLPAGEGETLYGVRLMFVTDGRVAQGSFRAALENSGGETLTACDGDMTMLLDGAFVDVIFASPVTLEEGGGYQLRVTFAPATAEDKAGLVYGEGEQADPAMPLTDAAGASAPGRTAALQYITNYTGTGYALRTFAPLAVLVFAAVMGGWWLIFVRRAKAHVSFAFFAAALGLVFALVTPPLGGPDEYGHLASAYALANRVTGQPGVTTGENGETLLAMRECDAEYMRDSSGPIGILAYKTMTDELFSTGNGSALTATAEVSPPYNVLALQYLPQMLGILLARALGLGFHAMLLLARLASVAAYAALGALAVRLAPAHKNIFFAAGLLPMGLSLAGSVSADTLVNGLALVFTALCLRGILCKDVLGRGEQAGLLVLAALLGPMKAIYLVLVVLCLPIPAAALGGKVRSRAFKALLCAAAAAGWLWFNGSTVSYMLRSVDVERIQFVLLRLVPAAALAVVAWLRWGKRAWFKKAALAVGALAVAALAGAMFWVGANSGMTLTPEEYAASIKPNGESTYVYSFGYILSHIPQTVKLLVNTLGSQMPRYLQGLVGALPGEPIVYGLEISWLLTIALLALLVWACLRPVEEGPLLSRGARWSMGLAVLGVAALSMLAALCWTPINLTTIFGMQGRYLLPVLPAALLLLAEGRTLCLRRSTDGALRLSAGALAAAVALQSLVLFASAAYKP</sequence>
<feature type="transmembrane region" description="Helical" evidence="1">
    <location>
        <begin position="362"/>
        <end position="383"/>
    </location>
</feature>
<reference evidence="2" key="1">
    <citation type="journal article" date="2021" name="PeerJ">
        <title>Extensive microbial diversity within the chicken gut microbiome revealed by metagenomics and culture.</title>
        <authorList>
            <person name="Gilroy R."/>
            <person name="Ravi A."/>
            <person name="Getino M."/>
            <person name="Pursley I."/>
            <person name="Horton D.L."/>
            <person name="Alikhan N.F."/>
            <person name="Baker D."/>
            <person name="Gharbi K."/>
            <person name="Hall N."/>
            <person name="Watson M."/>
            <person name="Adriaenssens E.M."/>
            <person name="Foster-Nyarko E."/>
            <person name="Jarju S."/>
            <person name="Secka A."/>
            <person name="Antonio M."/>
            <person name="Oren A."/>
            <person name="Chaudhuri R.R."/>
            <person name="La Ragione R."/>
            <person name="Hildebrand F."/>
            <person name="Pallen M.J."/>
        </authorList>
    </citation>
    <scope>NUCLEOTIDE SEQUENCE</scope>
    <source>
        <strain evidence="2">ChiGjej4B4-18154</strain>
    </source>
</reference>
<keyword evidence="1" id="KW-0472">Membrane</keyword>
<feature type="transmembrane region" description="Helical" evidence="1">
    <location>
        <begin position="633"/>
        <end position="653"/>
    </location>
</feature>
<organism evidence="2 3">
    <name type="scientific">Candidatus Allofournierella merdipullorum</name>
    <dbReference type="NCBI Taxonomy" id="2838595"/>
    <lineage>
        <taxon>Bacteria</taxon>
        <taxon>Bacillati</taxon>
        <taxon>Bacillota</taxon>
        <taxon>Clostridia</taxon>
        <taxon>Eubacteriales</taxon>
        <taxon>Oscillospiraceae</taxon>
        <taxon>Allofournierella</taxon>
    </lineage>
</organism>
<evidence type="ECO:0000256" key="1">
    <source>
        <dbReference type="SAM" id="Phobius"/>
    </source>
</evidence>
<protein>
    <submittedName>
        <fullName evidence="2">DUF2142 domain-containing protein</fullName>
    </submittedName>
</protein>
<feature type="transmembrane region" description="Helical" evidence="1">
    <location>
        <begin position="730"/>
        <end position="752"/>
    </location>
</feature>
<feature type="transmembrane region" description="Helical" evidence="1">
    <location>
        <begin position="478"/>
        <end position="494"/>
    </location>
</feature>
<dbReference type="EMBL" id="DXBV01000106">
    <property type="protein sequence ID" value="HIZ31610.1"/>
    <property type="molecule type" value="Genomic_DNA"/>
</dbReference>
<gene>
    <name evidence="2" type="ORF">H9813_10340</name>
</gene>
<feature type="transmembrane region" description="Helical" evidence="1">
    <location>
        <begin position="203"/>
        <end position="223"/>
    </location>
</feature>
<proteinExistence type="predicted"/>
<feature type="transmembrane region" description="Helical" evidence="1">
    <location>
        <begin position="542"/>
        <end position="562"/>
    </location>
</feature>
<dbReference type="InterPro" id="IPR018674">
    <property type="entry name" value="DUF2142_membrane"/>
</dbReference>
<keyword evidence="1" id="KW-1133">Transmembrane helix</keyword>
<accession>A0A9D2IZN3</accession>
<evidence type="ECO:0000313" key="2">
    <source>
        <dbReference type="EMBL" id="HIZ31610.1"/>
    </source>
</evidence>
<name>A0A9D2IZN3_9FIRM</name>
<dbReference type="Proteomes" id="UP000824035">
    <property type="component" value="Unassembled WGS sequence"/>
</dbReference>
<evidence type="ECO:0000313" key="3">
    <source>
        <dbReference type="Proteomes" id="UP000824035"/>
    </source>
</evidence>
<feature type="transmembrane region" description="Helical" evidence="1">
    <location>
        <begin position="230"/>
        <end position="251"/>
    </location>
</feature>
<comment type="caution">
    <text evidence="2">The sequence shown here is derived from an EMBL/GenBank/DDBJ whole genome shotgun (WGS) entry which is preliminary data.</text>
</comment>
<feature type="transmembrane region" description="Helical" evidence="1">
    <location>
        <begin position="665"/>
        <end position="688"/>
    </location>
</feature>
<dbReference type="AlphaFoldDB" id="A0A9D2IZN3"/>
<feature type="transmembrane region" description="Helical" evidence="1">
    <location>
        <begin position="700"/>
        <end position="718"/>
    </location>
</feature>
<feature type="transmembrane region" description="Helical" evidence="1">
    <location>
        <begin position="514"/>
        <end position="530"/>
    </location>
</feature>
<keyword evidence="1" id="KW-0812">Transmembrane</keyword>
<dbReference type="Pfam" id="PF09913">
    <property type="entry name" value="DUF2142"/>
    <property type="match status" value="1"/>
</dbReference>